<dbReference type="Gene3D" id="3.30.40.10">
    <property type="entry name" value="Zinc/RING finger domain, C3HC4 (zinc finger)"/>
    <property type="match status" value="1"/>
</dbReference>
<evidence type="ECO:0000313" key="9">
    <source>
        <dbReference type="EnsemblMetazoa" id="AALFPA23_008968.P12284"/>
    </source>
</evidence>
<keyword evidence="5" id="KW-0175">Coiled coil</keyword>
<dbReference type="InterPro" id="IPR011011">
    <property type="entry name" value="Znf_FYVE_PHD"/>
</dbReference>
<feature type="coiled-coil region" evidence="5">
    <location>
        <begin position="115"/>
        <end position="169"/>
    </location>
</feature>
<dbReference type="Pfam" id="PF18701">
    <property type="entry name" value="DUF5641"/>
    <property type="match status" value="1"/>
</dbReference>
<dbReference type="GeneID" id="115264387"/>
<reference evidence="10" key="1">
    <citation type="journal article" date="2015" name="Proc. Natl. Acad. Sci. U.S.A.">
        <title>Genome sequence of the Asian Tiger mosquito, Aedes albopictus, reveals insights into its biology, genetics, and evolution.</title>
        <authorList>
            <person name="Chen X.G."/>
            <person name="Jiang X."/>
            <person name="Gu J."/>
            <person name="Xu M."/>
            <person name="Wu Y."/>
            <person name="Deng Y."/>
            <person name="Zhang C."/>
            <person name="Bonizzoni M."/>
            <person name="Dermauw W."/>
            <person name="Vontas J."/>
            <person name="Armbruster P."/>
            <person name="Huang X."/>
            <person name="Yang Y."/>
            <person name="Zhang H."/>
            <person name="He W."/>
            <person name="Peng H."/>
            <person name="Liu Y."/>
            <person name="Wu K."/>
            <person name="Chen J."/>
            <person name="Lirakis M."/>
            <person name="Topalis P."/>
            <person name="Van Leeuwen T."/>
            <person name="Hall A.B."/>
            <person name="Jiang X."/>
            <person name="Thorpe C."/>
            <person name="Mueller R.L."/>
            <person name="Sun C."/>
            <person name="Waterhouse R.M."/>
            <person name="Yan G."/>
            <person name="Tu Z.J."/>
            <person name="Fang X."/>
            <person name="James A.A."/>
        </authorList>
    </citation>
    <scope>NUCLEOTIDE SEQUENCE [LARGE SCALE GENOMIC DNA]</scope>
    <source>
        <strain evidence="10">Foshan</strain>
    </source>
</reference>
<dbReference type="InterPro" id="IPR008042">
    <property type="entry name" value="Retrotrans_Pao"/>
</dbReference>
<keyword evidence="3" id="KW-0862">Zinc</keyword>
<evidence type="ECO:0000256" key="3">
    <source>
        <dbReference type="ARBA" id="ARBA00022833"/>
    </source>
</evidence>
<feature type="compositionally biased region" description="Polar residues" evidence="6">
    <location>
        <begin position="191"/>
        <end position="201"/>
    </location>
</feature>
<evidence type="ECO:0000259" key="7">
    <source>
        <dbReference type="PROSITE" id="PS50016"/>
    </source>
</evidence>
<evidence type="ECO:0000256" key="5">
    <source>
        <dbReference type="SAM" id="Coils"/>
    </source>
</evidence>
<dbReference type="Gene3D" id="3.30.70.270">
    <property type="match status" value="1"/>
</dbReference>
<evidence type="ECO:0000256" key="6">
    <source>
        <dbReference type="SAM" id="MobiDB-lite"/>
    </source>
</evidence>
<dbReference type="Gene3D" id="3.30.420.10">
    <property type="entry name" value="Ribonuclease H-like superfamily/Ribonuclease H"/>
    <property type="match status" value="1"/>
</dbReference>
<dbReference type="EnsemblMetazoa" id="AALFPA23_008968.R12284">
    <property type="protein sequence ID" value="AALFPA23_008968.P12284"/>
    <property type="gene ID" value="AALFPA23_008968"/>
</dbReference>
<keyword evidence="1" id="KW-0479">Metal-binding</keyword>
<dbReference type="InterPro" id="IPR012337">
    <property type="entry name" value="RNaseH-like_sf"/>
</dbReference>
<dbReference type="SUPFAM" id="SSF56672">
    <property type="entry name" value="DNA/RNA polymerases"/>
    <property type="match status" value="1"/>
</dbReference>
<feature type="region of interest" description="Disordered" evidence="6">
    <location>
        <begin position="187"/>
        <end position="206"/>
    </location>
</feature>
<dbReference type="InterPro" id="IPR043128">
    <property type="entry name" value="Rev_trsase/Diguanyl_cyclase"/>
</dbReference>
<dbReference type="InterPro" id="IPR013083">
    <property type="entry name" value="Znf_RING/FYVE/PHD"/>
</dbReference>
<dbReference type="SUPFAM" id="SSF53098">
    <property type="entry name" value="Ribonuclease H-like"/>
    <property type="match status" value="1"/>
</dbReference>
<dbReference type="PROSITE" id="PS50994">
    <property type="entry name" value="INTEGRASE"/>
    <property type="match status" value="1"/>
</dbReference>
<reference evidence="9" key="2">
    <citation type="submission" date="2025-05" db="UniProtKB">
        <authorList>
            <consortium name="EnsemblMetazoa"/>
        </authorList>
    </citation>
    <scope>IDENTIFICATION</scope>
    <source>
        <strain evidence="9">Foshan</strain>
    </source>
</reference>
<feature type="compositionally biased region" description="Polar residues" evidence="6">
    <location>
        <begin position="89"/>
        <end position="102"/>
    </location>
</feature>
<dbReference type="PANTHER" id="PTHR47331">
    <property type="entry name" value="PHD-TYPE DOMAIN-CONTAINING PROTEIN"/>
    <property type="match status" value="1"/>
</dbReference>
<dbReference type="SUPFAM" id="SSF57903">
    <property type="entry name" value="FYVE/PHD zinc finger"/>
    <property type="match status" value="1"/>
</dbReference>
<feature type="domain" description="Integrase catalytic" evidence="8">
    <location>
        <begin position="1687"/>
        <end position="1873"/>
    </location>
</feature>
<evidence type="ECO:0000313" key="10">
    <source>
        <dbReference type="Proteomes" id="UP000069940"/>
    </source>
</evidence>
<accession>A0ABM1YGP9</accession>
<organism evidence="9 10">
    <name type="scientific">Aedes albopictus</name>
    <name type="common">Asian tiger mosquito</name>
    <name type="synonym">Stegomyia albopicta</name>
    <dbReference type="NCBI Taxonomy" id="7160"/>
    <lineage>
        <taxon>Eukaryota</taxon>
        <taxon>Metazoa</taxon>
        <taxon>Ecdysozoa</taxon>
        <taxon>Arthropoda</taxon>
        <taxon>Hexapoda</taxon>
        <taxon>Insecta</taxon>
        <taxon>Pterygota</taxon>
        <taxon>Neoptera</taxon>
        <taxon>Endopterygota</taxon>
        <taxon>Diptera</taxon>
        <taxon>Nematocera</taxon>
        <taxon>Culicoidea</taxon>
        <taxon>Culicidae</taxon>
        <taxon>Culicinae</taxon>
        <taxon>Aedini</taxon>
        <taxon>Aedes</taxon>
        <taxon>Stegomyia</taxon>
    </lineage>
</organism>
<feature type="domain" description="PHD-type" evidence="7">
    <location>
        <begin position="9"/>
        <end position="59"/>
    </location>
</feature>
<protein>
    <submittedName>
        <fullName evidence="9">Uncharacterized protein</fullName>
    </submittedName>
</protein>
<evidence type="ECO:0000256" key="1">
    <source>
        <dbReference type="ARBA" id="ARBA00022723"/>
    </source>
</evidence>
<sequence>MDGHHNATGFNCKKCQRPDSADEQMVACDSCQDWEHFTCAGVDVSIKDQPYVCSECKLKKTGAKPKESLRPPDKQDKKSSRASSKKVNSKNNPAPSSVSSATRMAMLQAQLKMIEDQELQQARDLEAEEELKKREMEEAQRQLEEKRKLQEEENRLRELKLREEKEILEKRKIMRQQSAEKKNELLKQMSEFGSKSGSNVDSNEKVSSWLAKQEDLPPPPAEPLVHTNKPFPALAQTAAMTSTHVLPQFPFSSAAPGQGPGPSSLAPPLMSTTVPPTFQSNMPTFCTPYGANNVAPPAQMPVTVATENQPMHSSIPPHVPSAAPASVPNPQPFPSMFAASGGEVGQSHLYSCGNLAPPEVPATLNTNQLAARQVLGKELPKFSGRPEDWPLFITSFEQSTIACGYTNVENLIRLKKCLDGNALESVRSKLLLPSSVPHVIQTLRTLYGRPELLIRSLLEKIHHAPTPRYDRLETVIEFGIAVQTLVDHLVAAGQNVHLSNPALMQELVEKLPGTMRMEWAVYKSRLPVATLQTFGEFMSGLVATASQVSFELPTLDRSARSDRAKVKSKGVVQTHSAGSASTPSTSMVKTGKLVKPCPCCSREGHRLAECDRFKLLKTDDRWKLAEQKSLCRTCLNNHGKWPCRSWKGCEIEGCRHKHHTLLHGAPSNSQSTGMTASHLSTDQFCMFRIVPVVLHAKGRKLSIFAFIDEGSSETLIEETVAKQLDATGPTEPLTLHWTGSVSREETNSQRIQLKITAKSGGAHHDLRHVRTVSCLVLPSQTLRYEEMAQRFPHLRGLPIEDYTNVQPKLLIGLNNLGLCVPRKLREGRPYEPVAVKCHLGWSVYGGVSSSAIRSVAVNFHAATASDPDKLLNEQLRDYFAIESSMVSPGFQTDSEEDKRARALLESTTRRIGNCFETGLLWRTDAVDFPDSYGMALRRLQSLERKFHQHPDLGDRVAQQIRDYERKGYARQATEEDLAYNDNSRTWYLPLGIVVNPKKPNKLRLIWDAAAKVGDVSFNSKLLKGPDLLTPLPAVLSRFRQFPVAVAGDIKEMFHQIKIRKQDQQSQRFLWREHPSEQPRIYIMEVATFGSTCSPASAQFVKNLNAAEYADQYPRAVVAIHDNHYVDDYLDSFQTIEEAVQVVGEVKHVHAMGGFEIRNMLSNSVEVLRRIEELPGENSKDLSLTRGETTESVLGMRWVPTEDAFTYTFALRADLQAVLEDDHVPTKRELLKVVMSLFDPLGCISFFLVHGKILIQDSWISKIGWDDPISDSCLVRWKQWTALFDQLPSLRIPRCYFRAPYPNNFDKLQLHVFVDASESAYSCVAYFRLPVGEQIQVAMVAAKTKVAPINTISIPRLELKAAVLGTRLLESVKQYHTIPIEDSFLWSDSKTVLAWIQSEHRRYHKFVAVRVGEILLSTDAKNWRWVPSKTNPADEATKWKTGPNLSTDGPWFRGPNFLRQHETSWPAQLQTFTTQEEIRSVHLHRIQCSIVDPARFSKWTKMQRTVAFVLRYVDNLKRKVDGRQLASGILNQEELAKAEQFLWKTAQAEAFPEEITVLKRTQGSPESRHCIVSKSSRIYKRWPFLDEDGVLRMRGRISAAPFVQYETKYPAILPEKHPITFLLVESFHCRFRHANRETITNELRQRFDIPRLRALISRVMRSCAWCRIAKASPKPPVMGPLPEARVTPFIRPFTYVGLDYFGPVFVKVGRSQAKRWVALFTCLTIRAVHLEVVHSLNAVSCIMAIRRFVSRRGTPAEFHTDNGTCFQAASKELASEIKSRNEEIALTFTSAQTKWCFIPPSAPHMGGAWERLVRSVKAAVGTILDAPRRPDDETLETVLFEAEAMINCRPLTYVPLESADEESITPNHFLLGSSNGVRIRPTEPVPEHATLRSNWKLAQHITDQLWRRWIKEFLPVIARRSKWHEEAKDLQVGDLVLKVNGTLRNQWIRGRIIQVFPGKDGRVRQALVKTATGVLKRAAVKLAVLDVVEQCKPGDDPLETSTFHHGLREGVCNDKTHRSGSTAMD</sequence>
<dbReference type="CDD" id="cd01644">
    <property type="entry name" value="RT_pepA17"/>
    <property type="match status" value="1"/>
</dbReference>
<keyword evidence="10" id="KW-1185">Reference proteome</keyword>
<evidence type="ECO:0000256" key="2">
    <source>
        <dbReference type="ARBA" id="ARBA00022771"/>
    </source>
</evidence>
<evidence type="ECO:0000256" key="4">
    <source>
        <dbReference type="PROSITE-ProRule" id="PRU00146"/>
    </source>
</evidence>
<name>A0ABM1YGP9_AEDAL</name>
<dbReference type="Pfam" id="PF05380">
    <property type="entry name" value="Peptidase_A17"/>
    <property type="match status" value="1"/>
</dbReference>
<dbReference type="Proteomes" id="UP000069940">
    <property type="component" value="Unassembled WGS sequence"/>
</dbReference>
<dbReference type="InterPro" id="IPR001584">
    <property type="entry name" value="Integrase_cat-core"/>
</dbReference>
<dbReference type="InterPro" id="IPR040676">
    <property type="entry name" value="DUF5641"/>
</dbReference>
<dbReference type="InterPro" id="IPR005312">
    <property type="entry name" value="DUF1759"/>
</dbReference>
<proteinExistence type="predicted"/>
<dbReference type="InterPro" id="IPR043502">
    <property type="entry name" value="DNA/RNA_pol_sf"/>
</dbReference>
<dbReference type="Gene3D" id="3.10.10.10">
    <property type="entry name" value="HIV Type 1 Reverse Transcriptase, subunit A, domain 1"/>
    <property type="match status" value="1"/>
</dbReference>
<feature type="region of interest" description="Disordered" evidence="6">
    <location>
        <begin position="61"/>
        <end position="104"/>
    </location>
</feature>
<feature type="compositionally biased region" description="Basic and acidic residues" evidence="6">
    <location>
        <begin position="64"/>
        <end position="79"/>
    </location>
</feature>
<dbReference type="InterPro" id="IPR001965">
    <property type="entry name" value="Znf_PHD"/>
</dbReference>
<dbReference type="InterPro" id="IPR019787">
    <property type="entry name" value="Znf_PHD-finger"/>
</dbReference>
<dbReference type="PROSITE" id="PS50016">
    <property type="entry name" value="ZF_PHD_2"/>
    <property type="match status" value="1"/>
</dbReference>
<keyword evidence="2 4" id="KW-0863">Zinc-finger</keyword>
<dbReference type="SMART" id="SM00249">
    <property type="entry name" value="PHD"/>
    <property type="match status" value="1"/>
</dbReference>
<evidence type="ECO:0000259" key="8">
    <source>
        <dbReference type="PROSITE" id="PS50994"/>
    </source>
</evidence>
<dbReference type="PANTHER" id="PTHR47331:SF1">
    <property type="entry name" value="GAG-LIKE PROTEIN"/>
    <property type="match status" value="1"/>
</dbReference>
<dbReference type="Pfam" id="PF03564">
    <property type="entry name" value="DUF1759"/>
    <property type="match status" value="1"/>
</dbReference>
<dbReference type="InterPro" id="IPR036397">
    <property type="entry name" value="RNaseH_sf"/>
</dbReference>
<dbReference type="Pfam" id="PF00628">
    <property type="entry name" value="PHD"/>
    <property type="match status" value="1"/>
</dbReference>
<dbReference type="RefSeq" id="XP_062709526.1">
    <property type="nucleotide sequence ID" value="XM_062853542.1"/>
</dbReference>